<keyword evidence="6" id="KW-0418">Kinase</keyword>
<name>A0ABY4RRZ7_9BACL</name>
<reference evidence="10" key="1">
    <citation type="submission" date="2018-02" db="EMBL/GenBank/DDBJ databases">
        <authorList>
            <person name="Kim S.-K."/>
            <person name="Jung H.-I."/>
            <person name="Lee S.-W."/>
        </authorList>
    </citation>
    <scope>NUCLEOTIDE SEQUENCE</scope>
    <source>
        <strain evidence="10">SK3146</strain>
    </source>
</reference>
<dbReference type="PANTHER" id="PTHR43071:SF1">
    <property type="entry name" value="2-AMINO-4-HYDROXY-6-HYDROXYMETHYLDIHYDROPTERIDINE PYROPHOSPHOKINASE"/>
    <property type="match status" value="1"/>
</dbReference>
<dbReference type="EC" id="2.7.6.3" evidence="3"/>
<dbReference type="InterPro" id="IPR035907">
    <property type="entry name" value="Hppk_sf"/>
</dbReference>
<evidence type="ECO:0000259" key="9">
    <source>
        <dbReference type="PROSITE" id="PS00794"/>
    </source>
</evidence>
<keyword evidence="7" id="KW-0067">ATP-binding</keyword>
<dbReference type="Proteomes" id="UP001057134">
    <property type="component" value="Chromosome"/>
</dbReference>
<accession>A0ABY4RRZ7</accession>
<dbReference type="Pfam" id="PF01288">
    <property type="entry name" value="HPPK"/>
    <property type="match status" value="1"/>
</dbReference>
<dbReference type="RefSeq" id="WP_249860649.1">
    <property type="nucleotide sequence ID" value="NZ_CP027059.1"/>
</dbReference>
<dbReference type="SUPFAM" id="SSF55083">
    <property type="entry name" value="6-hydroxymethyl-7,8-dihydropterin pyrophosphokinase, HPPK"/>
    <property type="match status" value="1"/>
</dbReference>
<evidence type="ECO:0000256" key="8">
    <source>
        <dbReference type="ARBA" id="ARBA00022909"/>
    </source>
</evidence>
<keyword evidence="5" id="KW-0547">Nucleotide-binding</keyword>
<dbReference type="NCBIfam" id="TIGR01498">
    <property type="entry name" value="folK"/>
    <property type="match status" value="1"/>
</dbReference>
<evidence type="ECO:0000313" key="11">
    <source>
        <dbReference type="Proteomes" id="UP001057134"/>
    </source>
</evidence>
<evidence type="ECO:0000256" key="7">
    <source>
        <dbReference type="ARBA" id="ARBA00022840"/>
    </source>
</evidence>
<evidence type="ECO:0000256" key="6">
    <source>
        <dbReference type="ARBA" id="ARBA00022777"/>
    </source>
</evidence>
<reference evidence="10" key="2">
    <citation type="journal article" date="2021" name="J Anim Sci Technol">
        <title>Complete genome sequence of Paenibacillus konkukensis sp. nov. SK3146 as a potential probiotic strain.</title>
        <authorList>
            <person name="Jung H.I."/>
            <person name="Park S."/>
            <person name="Niu K.M."/>
            <person name="Lee S.W."/>
            <person name="Kothari D."/>
            <person name="Yi K.J."/>
            <person name="Kim S.K."/>
        </authorList>
    </citation>
    <scope>NUCLEOTIDE SEQUENCE</scope>
    <source>
        <strain evidence="10">SK3146</strain>
    </source>
</reference>
<sequence>MGSQPSFYAYIALGSNMGDRERYLLDAIDQLDDHEEIRVIACSSIYETEPVGYVDQDSFLNMAAEVDTTLTPEALLDVMMGIERTLGRQRDVRWGPRTVDLDMLLYEDVRQDDPKLILPHPRMLERAFVLVPLVEVMQLRRFQQAAELADHLEKLEGKEGVILWKKMQ</sequence>
<gene>
    <name evidence="10" type="primary">sulD</name>
    <name evidence="10" type="ORF">SK3146_04200</name>
</gene>
<evidence type="ECO:0000313" key="10">
    <source>
        <dbReference type="EMBL" id="UQZ84938.1"/>
    </source>
</evidence>
<dbReference type="PANTHER" id="PTHR43071">
    <property type="entry name" value="2-AMINO-4-HYDROXY-6-HYDROXYMETHYLDIHYDROPTERIDINE PYROPHOSPHOKINASE"/>
    <property type="match status" value="1"/>
</dbReference>
<protein>
    <recommendedName>
        <fullName evidence="3">2-amino-4-hydroxy-6-hydroxymethyldihydropteridine diphosphokinase</fullName>
        <ecNumber evidence="3">2.7.6.3</ecNumber>
    </recommendedName>
</protein>
<evidence type="ECO:0000256" key="3">
    <source>
        <dbReference type="ARBA" id="ARBA00013253"/>
    </source>
</evidence>
<keyword evidence="8" id="KW-0289">Folate biosynthesis</keyword>
<evidence type="ECO:0000256" key="1">
    <source>
        <dbReference type="ARBA" id="ARBA00000198"/>
    </source>
</evidence>
<feature type="domain" description="7,8-dihydro-6-hydroxymethylpterin-pyrophosphokinase" evidence="9">
    <location>
        <begin position="93"/>
        <end position="104"/>
    </location>
</feature>
<dbReference type="CDD" id="cd00483">
    <property type="entry name" value="HPPK"/>
    <property type="match status" value="1"/>
</dbReference>
<comment type="pathway">
    <text evidence="2">Cofactor biosynthesis; tetrahydrofolate biosynthesis; 2-amino-4-hydroxy-6-hydroxymethyl-7,8-dihydropteridine diphosphate from 7,8-dihydroneopterin triphosphate: step 4/4.</text>
</comment>
<evidence type="ECO:0000256" key="5">
    <source>
        <dbReference type="ARBA" id="ARBA00022741"/>
    </source>
</evidence>
<evidence type="ECO:0000256" key="4">
    <source>
        <dbReference type="ARBA" id="ARBA00022679"/>
    </source>
</evidence>
<dbReference type="EMBL" id="CP027059">
    <property type="protein sequence ID" value="UQZ84938.1"/>
    <property type="molecule type" value="Genomic_DNA"/>
</dbReference>
<keyword evidence="4" id="KW-0808">Transferase</keyword>
<organism evidence="10 11">
    <name type="scientific">Paenibacillus konkukensis</name>
    <dbReference type="NCBI Taxonomy" id="2020716"/>
    <lineage>
        <taxon>Bacteria</taxon>
        <taxon>Bacillati</taxon>
        <taxon>Bacillota</taxon>
        <taxon>Bacilli</taxon>
        <taxon>Bacillales</taxon>
        <taxon>Paenibacillaceae</taxon>
        <taxon>Paenibacillus</taxon>
    </lineage>
</organism>
<dbReference type="InterPro" id="IPR000550">
    <property type="entry name" value="Hppk"/>
</dbReference>
<evidence type="ECO:0000256" key="2">
    <source>
        <dbReference type="ARBA" id="ARBA00005051"/>
    </source>
</evidence>
<dbReference type="PROSITE" id="PS00794">
    <property type="entry name" value="HPPK"/>
    <property type="match status" value="1"/>
</dbReference>
<comment type="catalytic activity">
    <reaction evidence="1">
        <text>6-hydroxymethyl-7,8-dihydropterin + ATP = (7,8-dihydropterin-6-yl)methyl diphosphate + AMP + H(+)</text>
        <dbReference type="Rhea" id="RHEA:11412"/>
        <dbReference type="ChEBI" id="CHEBI:15378"/>
        <dbReference type="ChEBI" id="CHEBI:30616"/>
        <dbReference type="ChEBI" id="CHEBI:44841"/>
        <dbReference type="ChEBI" id="CHEBI:72950"/>
        <dbReference type="ChEBI" id="CHEBI:456215"/>
        <dbReference type="EC" id="2.7.6.3"/>
    </reaction>
</comment>
<proteinExistence type="predicted"/>
<keyword evidence="11" id="KW-1185">Reference proteome</keyword>
<dbReference type="Gene3D" id="3.30.70.560">
    <property type="entry name" value="7,8-Dihydro-6-hydroxymethylpterin-pyrophosphokinase HPPK"/>
    <property type="match status" value="1"/>
</dbReference>